<dbReference type="Pfam" id="PF13365">
    <property type="entry name" value="Trypsin_2"/>
    <property type="match status" value="1"/>
</dbReference>
<gene>
    <name evidence="1" type="ORF">FNJ47_22610</name>
</gene>
<name>A0A6P1BLR4_9BRAD</name>
<organism evidence="1 2">
    <name type="scientific">Bradyrhizobium uaiense</name>
    <dbReference type="NCBI Taxonomy" id="2594946"/>
    <lineage>
        <taxon>Bacteria</taxon>
        <taxon>Pseudomonadati</taxon>
        <taxon>Pseudomonadota</taxon>
        <taxon>Alphaproteobacteria</taxon>
        <taxon>Hyphomicrobiales</taxon>
        <taxon>Nitrobacteraceae</taxon>
        <taxon>Bradyrhizobium</taxon>
    </lineage>
</organism>
<comment type="caution">
    <text evidence="1">The sequence shown here is derived from an EMBL/GenBank/DDBJ whole genome shotgun (WGS) entry which is preliminary data.</text>
</comment>
<dbReference type="SUPFAM" id="SSF50494">
    <property type="entry name" value="Trypsin-like serine proteases"/>
    <property type="match status" value="1"/>
</dbReference>
<dbReference type="Proteomes" id="UP000468531">
    <property type="component" value="Unassembled WGS sequence"/>
</dbReference>
<reference evidence="1 2" key="1">
    <citation type="journal article" date="2020" name="Arch. Microbiol.">
        <title>Bradyrhizobium uaiense sp. nov., a new highly efficient cowpea symbiont.</title>
        <authorList>
            <person name="Cabral Michel D."/>
            <person name="Azarias Guimaraes A."/>
            <person name="Martins da Costa E."/>
            <person name="Soares de Carvalho T."/>
            <person name="Balsanelli E."/>
            <person name="Willems A."/>
            <person name="Maltempi de Souza E."/>
            <person name="de Souza Moreira F.M."/>
        </authorList>
    </citation>
    <scope>NUCLEOTIDE SEQUENCE [LARGE SCALE GENOMIC DNA]</scope>
    <source>
        <strain evidence="1 2">UFLA 03-164</strain>
    </source>
</reference>
<dbReference type="RefSeq" id="WP_163156946.1">
    <property type="nucleotide sequence ID" value="NZ_VKHP01000096.1"/>
</dbReference>
<protein>
    <submittedName>
        <fullName evidence="1">Trypsin-like peptidase domain-containing protein</fullName>
    </submittedName>
</protein>
<proteinExistence type="predicted"/>
<dbReference type="Gene3D" id="2.40.10.120">
    <property type="match status" value="1"/>
</dbReference>
<dbReference type="InterPro" id="IPR009003">
    <property type="entry name" value="Peptidase_S1_PA"/>
</dbReference>
<evidence type="ECO:0000313" key="1">
    <source>
        <dbReference type="EMBL" id="NEU98541.1"/>
    </source>
</evidence>
<evidence type="ECO:0000313" key="2">
    <source>
        <dbReference type="Proteomes" id="UP000468531"/>
    </source>
</evidence>
<keyword evidence="2" id="KW-1185">Reference proteome</keyword>
<accession>A0A6P1BLR4</accession>
<dbReference type="AlphaFoldDB" id="A0A6P1BLR4"/>
<sequence length="281" mass="30717">MLIYAPVKLKMLRKNGDSDEINLAIASGFFWQHDNDFYLITNWHNVTGWDPVNDRSMSKLGGQPTHLEMPLLLKAEATADNRSMAVRKRYYLSLYETDGTPKWIEHAALGRHVDVVALKIAQLDDTLVSRPINTLNDFVDFAPTVGGDVFVLGYPGGVDGGHELAIWKRGSIASQPFLDIDQLPKILIDTATRSGMSGAPVIARRSGIIVPKDIPSTPDALSGKEIIGQANTFLGVYSGRIGDDPMGLQLGIVWKANVIDEIVRNGKPGQGPFEQNGLQQA</sequence>
<dbReference type="EMBL" id="VKHP01000096">
    <property type="protein sequence ID" value="NEU98541.1"/>
    <property type="molecule type" value="Genomic_DNA"/>
</dbReference>